<gene>
    <name evidence="3" type="ORF">HK099_002132</name>
</gene>
<organism evidence="3 4">
    <name type="scientific">Clydaea vesicula</name>
    <dbReference type="NCBI Taxonomy" id="447962"/>
    <lineage>
        <taxon>Eukaryota</taxon>
        <taxon>Fungi</taxon>
        <taxon>Fungi incertae sedis</taxon>
        <taxon>Chytridiomycota</taxon>
        <taxon>Chytridiomycota incertae sedis</taxon>
        <taxon>Chytridiomycetes</taxon>
        <taxon>Lobulomycetales</taxon>
        <taxon>Lobulomycetaceae</taxon>
        <taxon>Clydaea</taxon>
    </lineage>
</organism>
<evidence type="ECO:0000313" key="3">
    <source>
        <dbReference type="EMBL" id="KAJ3222578.1"/>
    </source>
</evidence>
<dbReference type="Proteomes" id="UP001211065">
    <property type="component" value="Unassembled WGS sequence"/>
</dbReference>
<keyword evidence="4" id="KW-1185">Reference proteome</keyword>
<comment type="caution">
    <text evidence="3">The sequence shown here is derived from an EMBL/GenBank/DDBJ whole genome shotgun (WGS) entry which is preliminary data.</text>
</comment>
<dbReference type="AlphaFoldDB" id="A0AAD5U5Y1"/>
<sequence length="198" mass="22620">MEFVFLDAPHVVTKKVASKFYRDLVGEDIYTKDIEEQLIPCGRIMRSWLNSDWDVQESLIYLKKVLEKEEVFDGVLGFSQGTIIGTLLIAILENPSINLNLKNINDCKPIKFSIMVCGLKKIDSFCTNIYSNAIHCQSLHLIAKDDNVVSNKYSVKLLNCYKNSATHYFDFGHAIPSDEKTLNVIKHFVDSFYIKSNL</sequence>
<name>A0AAD5U5Y1_9FUNG</name>
<dbReference type="SUPFAM" id="SSF53474">
    <property type="entry name" value="alpha/beta-Hydrolases"/>
    <property type="match status" value="1"/>
</dbReference>
<feature type="domain" description="Serine hydrolase" evidence="2">
    <location>
        <begin position="1"/>
        <end position="183"/>
    </location>
</feature>
<evidence type="ECO:0000259" key="2">
    <source>
        <dbReference type="Pfam" id="PF03959"/>
    </source>
</evidence>
<dbReference type="GO" id="GO:0005737">
    <property type="term" value="C:cytoplasm"/>
    <property type="evidence" value="ECO:0007669"/>
    <property type="project" value="TreeGrafter"/>
</dbReference>
<dbReference type="Pfam" id="PF03959">
    <property type="entry name" value="FSH1"/>
    <property type="match status" value="1"/>
</dbReference>
<reference evidence="3" key="1">
    <citation type="submission" date="2020-05" db="EMBL/GenBank/DDBJ databases">
        <title>Phylogenomic resolution of chytrid fungi.</title>
        <authorList>
            <person name="Stajich J.E."/>
            <person name="Amses K."/>
            <person name="Simmons R."/>
            <person name="Seto K."/>
            <person name="Myers J."/>
            <person name="Bonds A."/>
            <person name="Quandt C.A."/>
            <person name="Barry K."/>
            <person name="Liu P."/>
            <person name="Grigoriev I."/>
            <person name="Longcore J.E."/>
            <person name="James T.Y."/>
        </authorList>
    </citation>
    <scope>NUCLEOTIDE SEQUENCE</scope>
    <source>
        <strain evidence="3">JEL0476</strain>
    </source>
</reference>
<evidence type="ECO:0000313" key="4">
    <source>
        <dbReference type="Proteomes" id="UP001211065"/>
    </source>
</evidence>
<dbReference type="GO" id="GO:0016787">
    <property type="term" value="F:hydrolase activity"/>
    <property type="evidence" value="ECO:0007669"/>
    <property type="project" value="UniProtKB-KW"/>
</dbReference>
<accession>A0AAD5U5Y1</accession>
<dbReference type="Gene3D" id="3.40.50.1820">
    <property type="entry name" value="alpha/beta hydrolase"/>
    <property type="match status" value="1"/>
</dbReference>
<dbReference type="PANTHER" id="PTHR48070">
    <property type="entry name" value="ESTERASE OVCA2"/>
    <property type="match status" value="1"/>
</dbReference>
<protein>
    <recommendedName>
        <fullName evidence="2">Serine hydrolase domain-containing protein</fullName>
    </recommendedName>
</protein>
<dbReference type="InterPro" id="IPR005645">
    <property type="entry name" value="FSH-like_dom"/>
</dbReference>
<evidence type="ECO:0000256" key="1">
    <source>
        <dbReference type="ARBA" id="ARBA00022801"/>
    </source>
</evidence>
<keyword evidence="1" id="KW-0378">Hydrolase</keyword>
<dbReference type="EMBL" id="JADGJW010000169">
    <property type="protein sequence ID" value="KAJ3222578.1"/>
    <property type="molecule type" value="Genomic_DNA"/>
</dbReference>
<dbReference type="PANTHER" id="PTHR48070:SF6">
    <property type="entry name" value="ESTERASE OVCA2"/>
    <property type="match status" value="1"/>
</dbReference>
<dbReference type="GO" id="GO:0005634">
    <property type="term" value="C:nucleus"/>
    <property type="evidence" value="ECO:0007669"/>
    <property type="project" value="TreeGrafter"/>
</dbReference>
<dbReference type="InterPro" id="IPR050593">
    <property type="entry name" value="LovG"/>
</dbReference>
<dbReference type="InterPro" id="IPR029058">
    <property type="entry name" value="AB_hydrolase_fold"/>
</dbReference>
<proteinExistence type="predicted"/>